<evidence type="ECO:0000256" key="1">
    <source>
        <dbReference type="ARBA" id="ARBA00004496"/>
    </source>
</evidence>
<dbReference type="AlphaFoldDB" id="A0AAW2X7F4"/>
<dbReference type="GO" id="GO:0005737">
    <property type="term" value="C:cytoplasm"/>
    <property type="evidence" value="ECO:0007669"/>
    <property type="project" value="UniProtKB-SubCell"/>
</dbReference>
<dbReference type="Gene3D" id="3.40.30.10">
    <property type="entry name" value="Glutaredoxin"/>
    <property type="match status" value="1"/>
</dbReference>
<dbReference type="NCBIfam" id="TIGR02189">
    <property type="entry name" value="GlrX-like_plant"/>
    <property type="match status" value="1"/>
</dbReference>
<dbReference type="InterPro" id="IPR002109">
    <property type="entry name" value="Glutaredoxin"/>
</dbReference>
<evidence type="ECO:0000256" key="3">
    <source>
        <dbReference type="ARBA" id="ARBA00022490"/>
    </source>
</evidence>
<dbReference type="PANTHER" id="PTHR10168">
    <property type="entry name" value="GLUTAREDOXIN"/>
    <property type="match status" value="1"/>
</dbReference>
<proteinExistence type="inferred from homology"/>
<dbReference type="CDD" id="cd03419">
    <property type="entry name" value="GRX_GRXh_1_2_like"/>
    <property type="match status" value="1"/>
</dbReference>
<dbReference type="EMBL" id="JACGWN010000005">
    <property type="protein sequence ID" value="KAL0449144.1"/>
    <property type="molecule type" value="Genomic_DNA"/>
</dbReference>
<evidence type="ECO:0000313" key="6">
    <source>
        <dbReference type="EMBL" id="KAL0449144.1"/>
    </source>
</evidence>
<organism evidence="6">
    <name type="scientific">Sesamum latifolium</name>
    <dbReference type="NCBI Taxonomy" id="2727402"/>
    <lineage>
        <taxon>Eukaryota</taxon>
        <taxon>Viridiplantae</taxon>
        <taxon>Streptophyta</taxon>
        <taxon>Embryophyta</taxon>
        <taxon>Tracheophyta</taxon>
        <taxon>Spermatophyta</taxon>
        <taxon>Magnoliopsida</taxon>
        <taxon>eudicotyledons</taxon>
        <taxon>Gunneridae</taxon>
        <taxon>Pentapetalae</taxon>
        <taxon>asterids</taxon>
        <taxon>lamiids</taxon>
        <taxon>Lamiales</taxon>
        <taxon>Pedaliaceae</taxon>
        <taxon>Sesamum</taxon>
    </lineage>
</organism>
<dbReference type="PROSITE" id="PS51354">
    <property type="entry name" value="GLUTAREDOXIN_2"/>
    <property type="match status" value="1"/>
</dbReference>
<comment type="subcellular location">
    <subcellularLocation>
        <location evidence="1">Cytoplasm</location>
    </subcellularLocation>
</comment>
<keyword evidence="4" id="KW-0676">Redox-active center</keyword>
<evidence type="ECO:0000256" key="4">
    <source>
        <dbReference type="ARBA" id="ARBA00023284"/>
    </source>
</evidence>
<sequence length="96" mass="10392">MDMVTKLVIFSKTNCGISHAISTLIRGFGANPTVHEIDELPNENEIEKALMALGCNPSAPVVFIGKEFIGGSNEIMSLNIRGKLKPLIINANAIWI</sequence>
<comment type="caution">
    <text evidence="6">The sequence shown here is derived from an EMBL/GenBank/DDBJ whole genome shotgun (WGS) entry which is preliminary data.</text>
</comment>
<reference evidence="6" key="1">
    <citation type="submission" date="2020-06" db="EMBL/GenBank/DDBJ databases">
        <authorList>
            <person name="Li T."/>
            <person name="Hu X."/>
            <person name="Zhang T."/>
            <person name="Song X."/>
            <person name="Zhang H."/>
            <person name="Dai N."/>
            <person name="Sheng W."/>
            <person name="Hou X."/>
            <person name="Wei L."/>
        </authorList>
    </citation>
    <scope>NUCLEOTIDE SEQUENCE</scope>
    <source>
        <strain evidence="6">KEN1</strain>
        <tissue evidence="6">Leaf</tissue>
    </source>
</reference>
<dbReference type="InterPro" id="IPR011905">
    <property type="entry name" value="GlrX-like_pln_2"/>
</dbReference>
<dbReference type="InterPro" id="IPR036249">
    <property type="entry name" value="Thioredoxin-like_sf"/>
</dbReference>
<dbReference type="Pfam" id="PF00462">
    <property type="entry name" value="Glutaredoxin"/>
    <property type="match status" value="1"/>
</dbReference>
<evidence type="ECO:0000256" key="2">
    <source>
        <dbReference type="ARBA" id="ARBA00007568"/>
    </source>
</evidence>
<protein>
    <submittedName>
        <fullName evidence="6">Monothiol glutaredoxin-S6</fullName>
    </submittedName>
</protein>
<comment type="similarity">
    <text evidence="2">Belongs to the glutaredoxin family. CC-type subfamily.</text>
</comment>
<name>A0AAW2X7F4_9LAMI</name>
<accession>A0AAW2X7F4</accession>
<dbReference type="SUPFAM" id="SSF52833">
    <property type="entry name" value="Thioredoxin-like"/>
    <property type="match status" value="1"/>
</dbReference>
<reference evidence="6" key="2">
    <citation type="journal article" date="2024" name="Plant">
        <title>Genomic evolution and insights into agronomic trait innovations of Sesamum species.</title>
        <authorList>
            <person name="Miao H."/>
            <person name="Wang L."/>
            <person name="Qu L."/>
            <person name="Liu H."/>
            <person name="Sun Y."/>
            <person name="Le M."/>
            <person name="Wang Q."/>
            <person name="Wei S."/>
            <person name="Zheng Y."/>
            <person name="Lin W."/>
            <person name="Duan Y."/>
            <person name="Cao H."/>
            <person name="Xiong S."/>
            <person name="Wang X."/>
            <person name="Wei L."/>
            <person name="Li C."/>
            <person name="Ma Q."/>
            <person name="Ju M."/>
            <person name="Zhao R."/>
            <person name="Li G."/>
            <person name="Mu C."/>
            <person name="Tian Q."/>
            <person name="Mei H."/>
            <person name="Zhang T."/>
            <person name="Gao T."/>
            <person name="Zhang H."/>
        </authorList>
    </citation>
    <scope>NUCLEOTIDE SEQUENCE</scope>
    <source>
        <strain evidence="6">KEN1</strain>
    </source>
</reference>
<keyword evidence="3" id="KW-0963">Cytoplasm</keyword>
<evidence type="ECO:0000259" key="5">
    <source>
        <dbReference type="Pfam" id="PF00462"/>
    </source>
</evidence>
<gene>
    <name evidence="6" type="ORF">Slati_1470800</name>
</gene>
<feature type="domain" description="Glutaredoxin" evidence="5">
    <location>
        <begin position="8"/>
        <end position="69"/>
    </location>
</feature>